<dbReference type="InterPro" id="IPR001611">
    <property type="entry name" value="Leu-rich_rpt"/>
</dbReference>
<keyword evidence="9" id="KW-0325">Glycoprotein</keyword>
<keyword evidence="6" id="KW-1133">Transmembrane helix</keyword>
<accession>A0A8T3CFW7</accession>
<evidence type="ECO:0000313" key="10">
    <source>
        <dbReference type="EMBL" id="KAI0531230.1"/>
    </source>
</evidence>
<proteinExistence type="inferred from homology"/>
<evidence type="ECO:0000256" key="4">
    <source>
        <dbReference type="ARBA" id="ARBA00022692"/>
    </source>
</evidence>
<comment type="similarity">
    <text evidence="2">Belongs to the RLP family.</text>
</comment>
<evidence type="ECO:0000256" key="2">
    <source>
        <dbReference type="ARBA" id="ARBA00009592"/>
    </source>
</evidence>
<dbReference type="PANTHER" id="PTHR48052:SF8">
    <property type="entry name" value="LRR RECEPTOR-LIKE SERINE_THREONINE-PROTEIN KINASE FLS2"/>
    <property type="match status" value="1"/>
</dbReference>
<dbReference type="SUPFAM" id="SSF52058">
    <property type="entry name" value="L domain-like"/>
    <property type="match status" value="1"/>
</dbReference>
<evidence type="ECO:0000313" key="11">
    <source>
        <dbReference type="Proteomes" id="UP000829196"/>
    </source>
</evidence>
<evidence type="ECO:0000256" key="5">
    <source>
        <dbReference type="ARBA" id="ARBA00022729"/>
    </source>
</evidence>
<reference evidence="10" key="1">
    <citation type="journal article" date="2022" name="Front. Genet.">
        <title>Chromosome-Scale Assembly of the Dendrobium nobile Genome Provides Insights Into the Molecular Mechanism of the Biosynthesis of the Medicinal Active Ingredient of Dendrobium.</title>
        <authorList>
            <person name="Xu Q."/>
            <person name="Niu S.-C."/>
            <person name="Li K.-L."/>
            <person name="Zheng P.-J."/>
            <person name="Zhang X.-J."/>
            <person name="Jia Y."/>
            <person name="Liu Y."/>
            <person name="Niu Y.-X."/>
            <person name="Yu L.-H."/>
            <person name="Chen D.-F."/>
            <person name="Zhang G.-Q."/>
        </authorList>
    </citation>
    <scope>NUCLEOTIDE SEQUENCE</scope>
    <source>
        <tissue evidence="10">Leaf</tissue>
    </source>
</reference>
<dbReference type="Gene3D" id="3.80.10.10">
    <property type="entry name" value="Ribonuclease Inhibitor"/>
    <property type="match status" value="1"/>
</dbReference>
<keyword evidence="4" id="KW-0812">Transmembrane</keyword>
<evidence type="ECO:0000256" key="7">
    <source>
        <dbReference type="ARBA" id="ARBA00023136"/>
    </source>
</evidence>
<dbReference type="EMBL" id="JAGYWB010000001">
    <property type="protein sequence ID" value="KAI0531230.1"/>
    <property type="molecule type" value="Genomic_DNA"/>
</dbReference>
<dbReference type="PANTHER" id="PTHR48052">
    <property type="entry name" value="UNNAMED PRODUCT"/>
    <property type="match status" value="1"/>
</dbReference>
<evidence type="ECO:0000256" key="6">
    <source>
        <dbReference type="ARBA" id="ARBA00022989"/>
    </source>
</evidence>
<evidence type="ECO:0000256" key="8">
    <source>
        <dbReference type="ARBA" id="ARBA00023170"/>
    </source>
</evidence>
<keyword evidence="3" id="KW-1003">Cell membrane</keyword>
<dbReference type="InterPro" id="IPR032675">
    <property type="entry name" value="LRR_dom_sf"/>
</dbReference>
<keyword evidence="11" id="KW-1185">Reference proteome</keyword>
<keyword evidence="8" id="KW-0675">Receptor</keyword>
<dbReference type="OrthoDB" id="1394818at2759"/>
<gene>
    <name evidence="10" type="ORF">KFK09_000783</name>
</gene>
<dbReference type="SMR" id="A0A8T3CFW7"/>
<comment type="caution">
    <text evidence="10">The sequence shown here is derived from an EMBL/GenBank/DDBJ whole genome shotgun (WGS) entry which is preliminary data.</text>
</comment>
<dbReference type="AlphaFoldDB" id="A0A8T3CFW7"/>
<comment type="subcellular location">
    <subcellularLocation>
        <location evidence="1">Cell membrane</location>
        <topology evidence="1">Single-pass type I membrane protein</topology>
    </subcellularLocation>
</comment>
<evidence type="ECO:0000256" key="1">
    <source>
        <dbReference type="ARBA" id="ARBA00004251"/>
    </source>
</evidence>
<evidence type="ECO:0000256" key="9">
    <source>
        <dbReference type="ARBA" id="ARBA00023180"/>
    </source>
</evidence>
<organism evidence="10 11">
    <name type="scientific">Dendrobium nobile</name>
    <name type="common">Orchid</name>
    <dbReference type="NCBI Taxonomy" id="94219"/>
    <lineage>
        <taxon>Eukaryota</taxon>
        <taxon>Viridiplantae</taxon>
        <taxon>Streptophyta</taxon>
        <taxon>Embryophyta</taxon>
        <taxon>Tracheophyta</taxon>
        <taxon>Spermatophyta</taxon>
        <taxon>Magnoliopsida</taxon>
        <taxon>Liliopsida</taxon>
        <taxon>Asparagales</taxon>
        <taxon>Orchidaceae</taxon>
        <taxon>Epidendroideae</taxon>
        <taxon>Malaxideae</taxon>
        <taxon>Dendrobiinae</taxon>
        <taxon>Dendrobium</taxon>
    </lineage>
</organism>
<name>A0A8T3CFW7_DENNO</name>
<sequence length="120" mass="13405">MSSLRDLHLDNMDLSPYKNEWFGALANFTHALEVLSMSYYSLSDASCSSLSMLPHLYSLDIAGNNLDSNIFYSFVNFISLSSLVAGENQLKGLLPKQIFLLKNLQHLDISQNPMLFGSLP</sequence>
<dbReference type="Pfam" id="PF13855">
    <property type="entry name" value="LRR_8"/>
    <property type="match status" value="1"/>
</dbReference>
<evidence type="ECO:0000256" key="3">
    <source>
        <dbReference type="ARBA" id="ARBA00022475"/>
    </source>
</evidence>
<dbReference type="Proteomes" id="UP000829196">
    <property type="component" value="Unassembled WGS sequence"/>
</dbReference>
<protein>
    <submittedName>
        <fullName evidence="10">Uncharacterized protein</fullName>
    </submittedName>
</protein>
<dbReference type="GO" id="GO:0005886">
    <property type="term" value="C:plasma membrane"/>
    <property type="evidence" value="ECO:0007669"/>
    <property type="project" value="UniProtKB-SubCell"/>
</dbReference>
<keyword evidence="7" id="KW-0472">Membrane</keyword>
<keyword evidence="5" id="KW-0732">Signal</keyword>